<dbReference type="SUPFAM" id="SSF50249">
    <property type="entry name" value="Nucleic acid-binding proteins"/>
    <property type="match status" value="1"/>
</dbReference>
<keyword evidence="6" id="KW-1185">Reference proteome</keyword>
<evidence type="ECO:0000256" key="3">
    <source>
        <dbReference type="PROSITE-ProRule" id="PRU00209"/>
    </source>
</evidence>
<dbReference type="GO" id="GO:0016874">
    <property type="term" value="F:ligase activity"/>
    <property type="evidence" value="ECO:0007669"/>
    <property type="project" value="UniProtKB-KW"/>
</dbReference>
<feature type="non-terminal residue" evidence="5">
    <location>
        <position position="372"/>
    </location>
</feature>
<dbReference type="SUPFAM" id="SSF56037">
    <property type="entry name" value="PheT/TilS domain"/>
    <property type="match status" value="1"/>
</dbReference>
<dbReference type="Gene3D" id="2.40.50.140">
    <property type="entry name" value="Nucleic acid-binding proteins"/>
    <property type="match status" value="1"/>
</dbReference>
<dbReference type="EMBL" id="VSRL01000376">
    <property type="protein sequence ID" value="NKE63570.1"/>
    <property type="molecule type" value="Genomic_DNA"/>
</dbReference>
<gene>
    <name evidence="5" type="ORF">FXN61_45360</name>
</gene>
<evidence type="ECO:0000259" key="4">
    <source>
        <dbReference type="PROSITE" id="PS50886"/>
    </source>
</evidence>
<evidence type="ECO:0000256" key="2">
    <source>
        <dbReference type="ARBA" id="ARBA00022884"/>
    </source>
</evidence>
<dbReference type="CDD" id="cd02796">
    <property type="entry name" value="tRNA_bind_bactPheRS"/>
    <property type="match status" value="1"/>
</dbReference>
<sequence>MRIPVSWLVEHLGFDEVPTPDELAEAFTRIGIEVEEVTPLGPVTGPIVAGRVVEIEELAEFKKPIRYCKVEVGPEQVNQIICGATNFVEGDSVVVALPGAVLPGDFTISERKTYGRVSQGMICASDELGIGDDHSGILVLPTGTAQPGDDAMELLGLNDSVIEVAPTPDRGYAFSVRGLAREIACALEVPFGDPGVVEIPEAEGDVWPVHIEDRTGCSRFVARRVSGVDPTAPTPWWMRRRLMLAGMRSISLPVDVTNYVMLELGQPLHAFDASSLSGALTVRRALAGEKLTTLDGTVRALDVDDIVIADDSGVISLAGVMGGASTEVQDSSSDILLEAANWDPASIARTVRRHKLPSEAAKRFERTVTPPW</sequence>
<dbReference type="InterPro" id="IPR033714">
    <property type="entry name" value="tRNA_bind_bactPheRS"/>
</dbReference>
<dbReference type="SMART" id="SM00873">
    <property type="entry name" value="B3_4"/>
    <property type="match status" value="1"/>
</dbReference>
<accession>A0ABX1FXC3</accession>
<dbReference type="Pfam" id="PF03483">
    <property type="entry name" value="B3_4"/>
    <property type="match status" value="1"/>
</dbReference>
<dbReference type="Proteomes" id="UP001515943">
    <property type="component" value="Unassembled WGS sequence"/>
</dbReference>
<name>A0ABX1FXC3_9PSEU</name>
<keyword evidence="2 3" id="KW-0694">RNA-binding</keyword>
<dbReference type="RefSeq" id="WP_167980153.1">
    <property type="nucleotide sequence ID" value="NZ_VSRL01000376.1"/>
</dbReference>
<dbReference type="InterPro" id="IPR002547">
    <property type="entry name" value="tRNA-bd_dom"/>
</dbReference>
<dbReference type="InterPro" id="IPR045060">
    <property type="entry name" value="Phe-tRNA-ligase_IIc_bsu"/>
</dbReference>
<dbReference type="PROSITE" id="PS50886">
    <property type="entry name" value="TRBD"/>
    <property type="match status" value="1"/>
</dbReference>
<keyword evidence="5" id="KW-0436">Ligase</keyword>
<keyword evidence="1 3" id="KW-0820">tRNA-binding</keyword>
<reference evidence="5 6" key="1">
    <citation type="submission" date="2019-08" db="EMBL/GenBank/DDBJ databases">
        <title>Lentzea from Indian Himalayas.</title>
        <authorList>
            <person name="Mandal S."/>
            <person name="Mallick Gupta A."/>
            <person name="Maiti P.K."/>
            <person name="Sarkar J."/>
            <person name="Mandal S."/>
        </authorList>
    </citation>
    <scope>NUCLEOTIDE SEQUENCE [LARGE SCALE GENOMIC DNA]</scope>
    <source>
        <strain evidence="5 6">PSKA42</strain>
    </source>
</reference>
<dbReference type="PANTHER" id="PTHR10947:SF0">
    <property type="entry name" value="PHENYLALANINE--TRNA LIGASE BETA SUBUNIT"/>
    <property type="match status" value="1"/>
</dbReference>
<evidence type="ECO:0000256" key="1">
    <source>
        <dbReference type="ARBA" id="ARBA00022555"/>
    </source>
</evidence>
<evidence type="ECO:0000313" key="5">
    <source>
        <dbReference type="EMBL" id="NKE63570.1"/>
    </source>
</evidence>
<dbReference type="Gene3D" id="3.30.56.10">
    <property type="match status" value="1"/>
</dbReference>
<dbReference type="InterPro" id="IPR012340">
    <property type="entry name" value="NA-bd_OB-fold"/>
</dbReference>
<dbReference type="PANTHER" id="PTHR10947">
    <property type="entry name" value="PHENYLALANYL-TRNA SYNTHETASE BETA CHAIN AND LEUCINE-RICH REPEAT-CONTAINING PROTEIN 47"/>
    <property type="match status" value="1"/>
</dbReference>
<protein>
    <submittedName>
        <fullName evidence="5">Phenylalanine--tRNA ligase subunit beta</fullName>
    </submittedName>
</protein>
<evidence type="ECO:0000313" key="6">
    <source>
        <dbReference type="Proteomes" id="UP001515943"/>
    </source>
</evidence>
<comment type="caution">
    <text evidence="5">The sequence shown here is derived from an EMBL/GenBank/DDBJ whole genome shotgun (WGS) entry which is preliminary data.</text>
</comment>
<dbReference type="Pfam" id="PF01588">
    <property type="entry name" value="tRNA_bind"/>
    <property type="match status" value="1"/>
</dbReference>
<dbReference type="InterPro" id="IPR005146">
    <property type="entry name" value="B3/B4_tRNA-bd"/>
</dbReference>
<organism evidence="5 6">
    <name type="scientific">Lentzea indica</name>
    <dbReference type="NCBI Taxonomy" id="2604800"/>
    <lineage>
        <taxon>Bacteria</taxon>
        <taxon>Bacillati</taxon>
        <taxon>Actinomycetota</taxon>
        <taxon>Actinomycetes</taxon>
        <taxon>Pseudonocardiales</taxon>
        <taxon>Pseudonocardiaceae</taxon>
        <taxon>Lentzea</taxon>
    </lineage>
</organism>
<proteinExistence type="predicted"/>
<dbReference type="InterPro" id="IPR020825">
    <property type="entry name" value="Phe-tRNA_synthase-like_B3/B4"/>
</dbReference>
<dbReference type="Gene3D" id="3.50.40.10">
    <property type="entry name" value="Phenylalanyl-trna Synthetase, Chain B, domain 3"/>
    <property type="match status" value="1"/>
</dbReference>
<feature type="domain" description="TRNA-binding" evidence="4">
    <location>
        <begin position="41"/>
        <end position="152"/>
    </location>
</feature>